<keyword evidence="4" id="KW-1185">Reference proteome</keyword>
<accession>A0A0P0ID17</accession>
<name>A0A0P0ID17_9CAUD</name>
<protein>
    <submittedName>
        <fullName evidence="3">Tail fiber protein</fullName>
    </submittedName>
</protein>
<dbReference type="InterPro" id="IPR006520">
    <property type="entry name" value="Dit_BPSPP_N"/>
</dbReference>
<dbReference type="KEGG" id="vg:26628994"/>
<organism evidence="3 4">
    <name type="scientific">Lactobacillus phage CL2</name>
    <dbReference type="NCBI Taxonomy" id="1739608"/>
    <lineage>
        <taxon>Viruses</taxon>
        <taxon>Duplodnaviria</taxon>
        <taxon>Heunggongvirae</taxon>
        <taxon>Uroviricota</taxon>
        <taxon>Caudoviricetes</taxon>
        <taxon>Colunavirus</taxon>
        <taxon>Colunavirus CL2</taxon>
    </lineage>
</organism>
<gene>
    <name evidence="3" type="ORF">CL2_19</name>
</gene>
<dbReference type="Gene3D" id="2.40.30.200">
    <property type="match status" value="1"/>
</dbReference>
<evidence type="ECO:0000313" key="4">
    <source>
        <dbReference type="Proteomes" id="UP000202231"/>
    </source>
</evidence>
<dbReference type="GeneID" id="26628994"/>
<dbReference type="Gene3D" id="2.60.120.860">
    <property type="match status" value="1"/>
</dbReference>
<dbReference type="RefSeq" id="YP_009201814.1">
    <property type="nucleotide sequence ID" value="NC_028835.1"/>
</dbReference>
<evidence type="ECO:0000313" key="3">
    <source>
        <dbReference type="EMBL" id="ALJ97791.1"/>
    </source>
</evidence>
<dbReference type="InterPro" id="IPR054738">
    <property type="entry name" value="Siphovirus-type_tail_C"/>
</dbReference>
<sequence length="703" mass="77921">MYDFRETTPFTGSDDNQRPAEAMLIDGQYIEDLIPGYSTLQVSGRELLSQSIEKQTIGNSDGEFIQYVRNPSREIVVGYRLAAADNLSFRQAFYKLNDILHGENHQVSFNDDPSKYWLTTLSDIDDVPKGQNAITSSFTLFVPDGIAHSVATKTADNMPYKDVPVNMLTDSSFESGRTPVNYVWGDGKDANRLFQVIGQDPSFPTPFGTYMLRIENQSSDSSTIPDQYSVFPLSKPVTIKAGETWTYSYKYVAAGSATGQASDYLTTSDLSPIWGLSMGHANRNTDGGQNTWHQFSATMTADSDITVANYRFGFVKTYSGSGWICIDNIKLEKNDTASPWSPNPADPEYYSDTITVPNAGTYPSEPVITATINGDNGVLTAINDQGSVLQFGSPDGADGFVKQKSERVYHLDFNQTPTGVTLNNGVTAFPYYEHGNDANVQSGPFGYANGIAYPSTERTASNYWNGPSMSGTIPKNSNGSNTANFQFVNRVNVGTNAAEVGRFEFNLTYQGKIVASLALFDDSASNDQWVLSGTVYDGNQAQMLFFDLLPRNYYRDGNYNAVITKMGDQLTFRLDRIDLGDGGIETRTVSGFSSVPIDGWTAWFPGFSDQRGWSINWQDSYFEWINVDYWDDIPNRFKDGDVVKIDVANRRVLVNGAEDRTLQTIGNDWGGFKIQPGNNIIELLTSSWAKRCKAEVSWQEAWL</sequence>
<proteinExistence type="predicted"/>
<evidence type="ECO:0000259" key="2">
    <source>
        <dbReference type="Pfam" id="PF22768"/>
    </source>
</evidence>
<feature type="domain" description="Distal tail component second carbohydrate binding" evidence="1">
    <location>
        <begin position="404"/>
        <end position="626"/>
    </location>
</feature>
<reference evidence="3 4" key="1">
    <citation type="journal article" date="2016" name="Appl. Environ. Microbiol.">
        <title>Genomic Diversity of Phages Infecting Probiotic Strains of Lactobacillus paracasei.</title>
        <authorList>
            <person name="Mercanti D.J."/>
            <person name="Rousseau G.M."/>
            <person name="Capra M.L."/>
            <person name="Quiberoni A."/>
            <person name="Tremblay D.M."/>
            <person name="Labrie S.J."/>
            <person name="Moineau S."/>
        </authorList>
    </citation>
    <scope>NUCLEOTIDE SEQUENCE [LARGE SCALE GENOMIC DNA]</scope>
</reference>
<dbReference type="NCBIfam" id="TIGR01633">
    <property type="entry name" value="phi3626_gp14_N"/>
    <property type="match status" value="1"/>
</dbReference>
<dbReference type="EMBL" id="KR905067">
    <property type="protein sequence ID" value="ALJ97791.1"/>
    <property type="molecule type" value="Genomic_DNA"/>
</dbReference>
<dbReference type="Pfam" id="PF22768">
    <property type="entry name" value="SPP1_Dit"/>
    <property type="match status" value="1"/>
</dbReference>
<dbReference type="Pfam" id="PF21869">
    <property type="entry name" value="Dit-like_CBM2"/>
    <property type="match status" value="1"/>
</dbReference>
<feature type="domain" description="Siphovirus-type tail component C-terminal" evidence="2">
    <location>
        <begin position="634"/>
        <end position="702"/>
    </location>
</feature>
<dbReference type="Proteomes" id="UP000202231">
    <property type="component" value="Segment"/>
</dbReference>
<dbReference type="OrthoDB" id="424at10239"/>
<dbReference type="InterPro" id="IPR054064">
    <property type="entry name" value="Dit-like_CBM2"/>
</dbReference>
<dbReference type="Gene3D" id="2.60.120.260">
    <property type="entry name" value="Galactose-binding domain-like"/>
    <property type="match status" value="1"/>
</dbReference>
<evidence type="ECO:0000259" key="1">
    <source>
        <dbReference type="Pfam" id="PF21869"/>
    </source>
</evidence>